<feature type="signal peptide" evidence="2">
    <location>
        <begin position="1"/>
        <end position="26"/>
    </location>
</feature>
<reference evidence="4" key="1">
    <citation type="submission" date="2022-06" db="EMBL/GenBank/DDBJ databases">
        <title>Genomic Encyclopedia of Archaeal and Bacterial Type Strains, Phase II (KMG-II): from individual species to whole genera.</title>
        <authorList>
            <person name="Goeker M."/>
        </authorList>
    </citation>
    <scope>NUCLEOTIDE SEQUENCE</scope>
    <source>
        <strain evidence="4">DSM 43935</strain>
    </source>
</reference>
<organism evidence="4 5">
    <name type="scientific">Goodfellowiella coeruleoviolacea</name>
    <dbReference type="NCBI Taxonomy" id="334858"/>
    <lineage>
        <taxon>Bacteria</taxon>
        <taxon>Bacillati</taxon>
        <taxon>Actinomycetota</taxon>
        <taxon>Actinomycetes</taxon>
        <taxon>Pseudonocardiales</taxon>
        <taxon>Pseudonocardiaceae</taxon>
        <taxon>Goodfellowiella</taxon>
    </lineage>
</organism>
<comment type="similarity">
    <text evidence="1">Belongs to the glycosyl hydrolase 16 family.</text>
</comment>
<feature type="domain" description="GH16" evidence="3">
    <location>
        <begin position="131"/>
        <end position="402"/>
    </location>
</feature>
<dbReference type="InterPro" id="IPR050546">
    <property type="entry name" value="Glycosyl_Hydrlase_16"/>
</dbReference>
<dbReference type="InterPro" id="IPR000757">
    <property type="entry name" value="Beta-glucanase-like"/>
</dbReference>
<dbReference type="PANTHER" id="PTHR10963">
    <property type="entry name" value="GLYCOSYL HYDROLASE-RELATED"/>
    <property type="match status" value="1"/>
</dbReference>
<keyword evidence="5" id="KW-1185">Reference proteome</keyword>
<dbReference type="PANTHER" id="PTHR10963:SF55">
    <property type="entry name" value="GLYCOSIDE HYDROLASE FAMILY 16 PROTEIN"/>
    <property type="match status" value="1"/>
</dbReference>
<evidence type="ECO:0000256" key="2">
    <source>
        <dbReference type="SAM" id="SignalP"/>
    </source>
</evidence>
<accession>A0AAE3GB25</accession>
<proteinExistence type="inferred from homology"/>
<dbReference type="GO" id="GO:0005975">
    <property type="term" value="P:carbohydrate metabolic process"/>
    <property type="evidence" value="ECO:0007669"/>
    <property type="project" value="InterPro"/>
</dbReference>
<dbReference type="InterPro" id="IPR013320">
    <property type="entry name" value="ConA-like_dom_sf"/>
</dbReference>
<evidence type="ECO:0000313" key="5">
    <source>
        <dbReference type="Proteomes" id="UP001206128"/>
    </source>
</evidence>
<comment type="caution">
    <text evidence="4">The sequence shown here is derived from an EMBL/GenBank/DDBJ whole genome shotgun (WGS) entry which is preliminary data.</text>
</comment>
<protein>
    <submittedName>
        <fullName evidence="4">Beta-glucanase, GH16 family</fullName>
    </submittedName>
</protein>
<feature type="chain" id="PRO_5042118139" evidence="2">
    <location>
        <begin position="27"/>
        <end position="402"/>
    </location>
</feature>
<evidence type="ECO:0000256" key="1">
    <source>
        <dbReference type="ARBA" id="ARBA00006865"/>
    </source>
</evidence>
<dbReference type="Proteomes" id="UP001206128">
    <property type="component" value="Unassembled WGS sequence"/>
</dbReference>
<dbReference type="PROSITE" id="PS51762">
    <property type="entry name" value="GH16_2"/>
    <property type="match status" value="1"/>
</dbReference>
<dbReference type="GO" id="GO:0004553">
    <property type="term" value="F:hydrolase activity, hydrolyzing O-glycosyl compounds"/>
    <property type="evidence" value="ECO:0007669"/>
    <property type="project" value="InterPro"/>
</dbReference>
<dbReference type="Pfam" id="PF00722">
    <property type="entry name" value="Glyco_hydro_16"/>
    <property type="match status" value="1"/>
</dbReference>
<name>A0AAE3GB25_9PSEU</name>
<dbReference type="AlphaFoldDB" id="A0AAE3GB25"/>
<dbReference type="CDD" id="cd08023">
    <property type="entry name" value="GH16_laminarinase_like"/>
    <property type="match status" value="1"/>
</dbReference>
<evidence type="ECO:0000259" key="3">
    <source>
        <dbReference type="PROSITE" id="PS51762"/>
    </source>
</evidence>
<dbReference type="Gene3D" id="2.60.120.200">
    <property type="match status" value="1"/>
</dbReference>
<dbReference type="EMBL" id="JAMTCK010000004">
    <property type="protein sequence ID" value="MCP2165011.1"/>
    <property type="molecule type" value="Genomic_DNA"/>
</dbReference>
<sequence>MRRFVRGLIAAAVLGAATVNAAPASAASTVTVDSLAVSVTAPVAGRQLTATAAVRASQALTVQALTIAVRDSAGENVDFPGAVEDFRLTTTASTFTTASRSFPVGTYTYFVAYLHNDVWTELTPRRTFTVTADPNNPVTLNHEFTGAAGKGPNEGLSTPLWFNDPCWQQGCTGTLAEYSMDNAKLDGNGHLVLTAQYTPNSTARCGATSCAYKSARLTMLDWENNDGAPHWSQRGGHLEARMRSSVGAGLWPAFWTVGANNATVPWPASGEIDIVEILGQHPTSVMQNIHTGPDEDSRVQFPAQPALPGAGTIDGWHTYAVDWDASATGYLKWSIDGVVTHTVTAAEAGANWARSFQHPHALILNLAVGSDDAEWVPRPDDNSIFPATLEVDWVRAHAKPQA</sequence>
<keyword evidence="2" id="KW-0732">Signal</keyword>
<dbReference type="SUPFAM" id="SSF49899">
    <property type="entry name" value="Concanavalin A-like lectins/glucanases"/>
    <property type="match status" value="1"/>
</dbReference>
<dbReference type="RefSeq" id="WP_253769419.1">
    <property type="nucleotide sequence ID" value="NZ_JAMTCK010000004.1"/>
</dbReference>
<gene>
    <name evidence="4" type="ORF">LX83_001860</name>
</gene>
<evidence type="ECO:0000313" key="4">
    <source>
        <dbReference type="EMBL" id="MCP2165011.1"/>
    </source>
</evidence>